<organism evidence="2 3">
    <name type="scientific">Paenisporosarcina cavernae</name>
    <dbReference type="NCBI Taxonomy" id="2320858"/>
    <lineage>
        <taxon>Bacteria</taxon>
        <taxon>Bacillati</taxon>
        <taxon>Bacillota</taxon>
        <taxon>Bacilli</taxon>
        <taxon>Bacillales</taxon>
        <taxon>Caryophanaceae</taxon>
        <taxon>Paenisporosarcina</taxon>
    </lineage>
</organism>
<dbReference type="InterPro" id="IPR051044">
    <property type="entry name" value="MAG_DAG_Lipase"/>
</dbReference>
<feature type="domain" description="Dienelactone hydrolase" evidence="1">
    <location>
        <begin position="22"/>
        <end position="229"/>
    </location>
</feature>
<dbReference type="KEGG" id="paek:D3873_00910"/>
<dbReference type="PANTHER" id="PTHR11614">
    <property type="entry name" value="PHOSPHOLIPASE-RELATED"/>
    <property type="match status" value="1"/>
</dbReference>
<protein>
    <submittedName>
        <fullName evidence="2">Phospholipase</fullName>
    </submittedName>
</protein>
<dbReference type="InterPro" id="IPR029058">
    <property type="entry name" value="AB_hydrolase_fold"/>
</dbReference>
<evidence type="ECO:0000313" key="3">
    <source>
        <dbReference type="Proteomes" id="UP000265725"/>
    </source>
</evidence>
<dbReference type="EMBL" id="CP032418">
    <property type="protein sequence ID" value="AYC28496.1"/>
    <property type="molecule type" value="Genomic_DNA"/>
</dbReference>
<proteinExistence type="predicted"/>
<dbReference type="Proteomes" id="UP000265725">
    <property type="component" value="Chromosome"/>
</dbReference>
<gene>
    <name evidence="2" type="ORF">D3873_00910</name>
</gene>
<dbReference type="AlphaFoldDB" id="A0A385YPH2"/>
<dbReference type="GO" id="GO:0016787">
    <property type="term" value="F:hydrolase activity"/>
    <property type="evidence" value="ECO:0007669"/>
    <property type="project" value="InterPro"/>
</dbReference>
<accession>A0A385YPH2</accession>
<sequence length="240" mass="27485">MDGMTMFHHEWRVNMSTPIHILEPKGKNRHETVVIFHGWGSSIENYRQFANELCELGYEVMLPELLYHDSRGQLENMYATETIQRHFWEVIFHTLEEAKHILSAASNPIENTKVLGVSLGGFIASGILAQNPEIAGLVNINGSGAFEMSETIFRKESGREEMTMEERAVLRKVDPIHHPIRNKQILCVHGDADTVVSMEGQKEFVRSFEQSNELTFRVYPEVNHTITDEMSADVMAWLKK</sequence>
<evidence type="ECO:0000259" key="1">
    <source>
        <dbReference type="Pfam" id="PF01738"/>
    </source>
</evidence>
<reference evidence="3" key="1">
    <citation type="submission" date="2018-09" db="EMBL/GenBank/DDBJ databases">
        <authorList>
            <person name="Zhu H."/>
        </authorList>
    </citation>
    <scope>NUCLEOTIDE SEQUENCE [LARGE SCALE GENOMIC DNA]</scope>
    <source>
        <strain evidence="3">K2R23-3</strain>
    </source>
</reference>
<keyword evidence="3" id="KW-1185">Reference proteome</keyword>
<dbReference type="Gene3D" id="3.40.50.1820">
    <property type="entry name" value="alpha/beta hydrolase"/>
    <property type="match status" value="1"/>
</dbReference>
<dbReference type="InterPro" id="IPR002925">
    <property type="entry name" value="Dienelactn_hydro"/>
</dbReference>
<dbReference type="Pfam" id="PF01738">
    <property type="entry name" value="DLH"/>
    <property type="match status" value="1"/>
</dbReference>
<dbReference type="OrthoDB" id="31158at2"/>
<name>A0A385YPH2_9BACL</name>
<evidence type="ECO:0000313" key="2">
    <source>
        <dbReference type="EMBL" id="AYC28496.1"/>
    </source>
</evidence>
<dbReference type="SUPFAM" id="SSF53474">
    <property type="entry name" value="alpha/beta-Hydrolases"/>
    <property type="match status" value="1"/>
</dbReference>